<dbReference type="GO" id="GO:0003700">
    <property type="term" value="F:DNA-binding transcription factor activity"/>
    <property type="evidence" value="ECO:0007669"/>
    <property type="project" value="InterPro"/>
</dbReference>
<feature type="binding site" evidence="11">
    <location>
        <position position="91"/>
    </location>
    <ligand>
        <name>Zn(2+)</name>
        <dbReference type="ChEBI" id="CHEBI:29105"/>
    </ligand>
</feature>
<dbReference type="CDD" id="cd07153">
    <property type="entry name" value="Fur_like"/>
    <property type="match status" value="1"/>
</dbReference>
<organism evidence="13 14">
    <name type="scientific">Candidatus Staskawiczbacteria bacterium RIFCSPHIGHO2_01_FULL_39_25</name>
    <dbReference type="NCBI Taxonomy" id="1802202"/>
    <lineage>
        <taxon>Bacteria</taxon>
        <taxon>Candidatus Staskawicziibacteriota</taxon>
    </lineage>
</organism>
<evidence type="ECO:0000313" key="14">
    <source>
        <dbReference type="Proteomes" id="UP000176855"/>
    </source>
</evidence>
<comment type="caution">
    <text evidence="13">The sequence shown here is derived from an EMBL/GenBank/DDBJ whole genome shotgun (WGS) entry which is preliminary data.</text>
</comment>
<dbReference type="Pfam" id="PF01475">
    <property type="entry name" value="FUR"/>
    <property type="match status" value="1"/>
</dbReference>
<dbReference type="SUPFAM" id="SSF46785">
    <property type="entry name" value="Winged helix' DNA-binding domain"/>
    <property type="match status" value="1"/>
</dbReference>
<dbReference type="AlphaFoldDB" id="A0A1G2HP84"/>
<keyword evidence="4" id="KW-0963">Cytoplasm</keyword>
<feature type="binding site" evidence="11">
    <location>
        <position position="94"/>
    </location>
    <ligand>
        <name>Zn(2+)</name>
        <dbReference type="ChEBI" id="CHEBI:29105"/>
    </ligand>
</feature>
<name>A0A1G2HP84_9BACT</name>
<dbReference type="Gene3D" id="1.10.10.10">
    <property type="entry name" value="Winged helix-like DNA-binding domain superfamily/Winged helix DNA-binding domain"/>
    <property type="match status" value="1"/>
</dbReference>
<dbReference type="InterPro" id="IPR036388">
    <property type="entry name" value="WH-like_DNA-bd_sf"/>
</dbReference>
<evidence type="ECO:0000256" key="7">
    <source>
        <dbReference type="ARBA" id="ARBA00022833"/>
    </source>
</evidence>
<dbReference type="GO" id="GO:0008270">
    <property type="term" value="F:zinc ion binding"/>
    <property type="evidence" value="ECO:0007669"/>
    <property type="project" value="TreeGrafter"/>
</dbReference>
<dbReference type="Proteomes" id="UP000176855">
    <property type="component" value="Unassembled WGS sequence"/>
</dbReference>
<evidence type="ECO:0000256" key="12">
    <source>
        <dbReference type="PIRSR" id="PIRSR602481-2"/>
    </source>
</evidence>
<evidence type="ECO:0000256" key="2">
    <source>
        <dbReference type="ARBA" id="ARBA00007957"/>
    </source>
</evidence>
<dbReference type="GO" id="GO:0045892">
    <property type="term" value="P:negative regulation of DNA-templated transcription"/>
    <property type="evidence" value="ECO:0007669"/>
    <property type="project" value="TreeGrafter"/>
</dbReference>
<comment type="cofactor">
    <cofactor evidence="11">
        <name>Zn(2+)</name>
        <dbReference type="ChEBI" id="CHEBI:29105"/>
    </cofactor>
    <text evidence="11">Binds 1 zinc ion per subunit.</text>
</comment>
<feature type="binding site" evidence="11">
    <location>
        <position position="136"/>
    </location>
    <ligand>
        <name>Zn(2+)</name>
        <dbReference type="ChEBI" id="CHEBI:29105"/>
    </ligand>
</feature>
<protein>
    <recommendedName>
        <fullName evidence="15">Transcriptional repressor</fullName>
    </recommendedName>
</protein>
<comment type="cofactor">
    <cofactor evidence="12">
        <name>Mn(2+)</name>
        <dbReference type="ChEBI" id="CHEBI:29035"/>
    </cofactor>
    <cofactor evidence="12">
        <name>Fe(2+)</name>
        <dbReference type="ChEBI" id="CHEBI:29033"/>
    </cofactor>
    <text evidence="12">Binds 1 Mn(2+) or Fe(2+) ion per subunit.</text>
</comment>
<keyword evidence="9" id="KW-0238">DNA-binding</keyword>
<evidence type="ECO:0008006" key="15">
    <source>
        <dbReference type="Google" id="ProtNLM"/>
    </source>
</evidence>
<evidence type="ECO:0000256" key="4">
    <source>
        <dbReference type="ARBA" id="ARBA00022490"/>
    </source>
</evidence>
<evidence type="ECO:0000256" key="1">
    <source>
        <dbReference type="ARBA" id="ARBA00004496"/>
    </source>
</evidence>
<accession>A0A1G2HP84</accession>
<dbReference type="PANTHER" id="PTHR33202">
    <property type="entry name" value="ZINC UPTAKE REGULATION PROTEIN"/>
    <property type="match status" value="1"/>
</dbReference>
<dbReference type="GO" id="GO:0000976">
    <property type="term" value="F:transcription cis-regulatory region binding"/>
    <property type="evidence" value="ECO:0007669"/>
    <property type="project" value="TreeGrafter"/>
</dbReference>
<evidence type="ECO:0000313" key="13">
    <source>
        <dbReference type="EMBL" id="OGZ64263.1"/>
    </source>
</evidence>
<dbReference type="InterPro" id="IPR002481">
    <property type="entry name" value="FUR"/>
</dbReference>
<keyword evidence="12" id="KW-0408">Iron</keyword>
<evidence type="ECO:0000256" key="9">
    <source>
        <dbReference type="ARBA" id="ARBA00023125"/>
    </source>
</evidence>
<evidence type="ECO:0000256" key="11">
    <source>
        <dbReference type="PIRSR" id="PIRSR602481-1"/>
    </source>
</evidence>
<gene>
    <name evidence="13" type="ORF">A2730_02410</name>
</gene>
<dbReference type="GO" id="GO:0005829">
    <property type="term" value="C:cytosol"/>
    <property type="evidence" value="ECO:0007669"/>
    <property type="project" value="TreeGrafter"/>
</dbReference>
<keyword evidence="8" id="KW-0805">Transcription regulation</keyword>
<reference evidence="13 14" key="1">
    <citation type="journal article" date="2016" name="Nat. Commun.">
        <title>Thousands of microbial genomes shed light on interconnected biogeochemical processes in an aquifer system.</title>
        <authorList>
            <person name="Anantharaman K."/>
            <person name="Brown C.T."/>
            <person name="Hug L.A."/>
            <person name="Sharon I."/>
            <person name="Castelle C.J."/>
            <person name="Probst A.J."/>
            <person name="Thomas B.C."/>
            <person name="Singh A."/>
            <person name="Wilkins M.J."/>
            <person name="Karaoz U."/>
            <person name="Brodie E.L."/>
            <person name="Williams K.H."/>
            <person name="Hubbard S.S."/>
            <person name="Banfield J.F."/>
        </authorList>
    </citation>
    <scope>NUCLEOTIDE SEQUENCE [LARGE SCALE GENOMIC DNA]</scope>
</reference>
<keyword evidence="5" id="KW-0678">Repressor</keyword>
<dbReference type="InterPro" id="IPR043135">
    <property type="entry name" value="Fur_C"/>
</dbReference>
<dbReference type="PANTHER" id="PTHR33202:SF2">
    <property type="entry name" value="FERRIC UPTAKE REGULATION PROTEIN"/>
    <property type="match status" value="1"/>
</dbReference>
<evidence type="ECO:0000256" key="5">
    <source>
        <dbReference type="ARBA" id="ARBA00022491"/>
    </source>
</evidence>
<dbReference type="Gene3D" id="3.30.1490.190">
    <property type="match status" value="1"/>
</dbReference>
<evidence type="ECO:0000256" key="8">
    <source>
        <dbReference type="ARBA" id="ARBA00023015"/>
    </source>
</evidence>
<comment type="subcellular location">
    <subcellularLocation>
        <location evidence="1">Cytoplasm</location>
    </subcellularLocation>
</comment>
<evidence type="ECO:0000256" key="10">
    <source>
        <dbReference type="ARBA" id="ARBA00023163"/>
    </source>
</evidence>
<proteinExistence type="inferred from homology"/>
<evidence type="ECO:0000256" key="6">
    <source>
        <dbReference type="ARBA" id="ARBA00022723"/>
    </source>
</evidence>
<dbReference type="EMBL" id="MHOO01000007">
    <property type="protein sequence ID" value="OGZ64263.1"/>
    <property type="molecule type" value="Genomic_DNA"/>
</dbReference>
<evidence type="ECO:0000256" key="3">
    <source>
        <dbReference type="ARBA" id="ARBA00011738"/>
    </source>
</evidence>
<comment type="similarity">
    <text evidence="2">Belongs to the Fur family.</text>
</comment>
<dbReference type="GO" id="GO:1900376">
    <property type="term" value="P:regulation of secondary metabolite biosynthetic process"/>
    <property type="evidence" value="ECO:0007669"/>
    <property type="project" value="TreeGrafter"/>
</dbReference>
<keyword evidence="10" id="KW-0804">Transcription</keyword>
<comment type="subunit">
    <text evidence="3">Homodimer.</text>
</comment>
<sequence length="141" mass="15928">MDNNFTENLKKAGYKITKPRLVLLGLLCKAKHPMSVKEIVKSIGSKKINQVTVYRILTAFKKAGIIAQVDFQAGCAYFEVRDNGDHHHIICTECKKVEDFVGCDYDALSNEALKQSNDFKKVMHHSFELFGICNTCILKQS</sequence>
<dbReference type="STRING" id="1802202.A2730_02410"/>
<feature type="binding site" evidence="11">
    <location>
        <position position="133"/>
    </location>
    <ligand>
        <name>Zn(2+)</name>
        <dbReference type="ChEBI" id="CHEBI:29105"/>
    </ligand>
</feature>
<keyword evidence="6 11" id="KW-0479">Metal-binding</keyword>
<keyword evidence="7 11" id="KW-0862">Zinc</keyword>
<feature type="binding site" evidence="12">
    <location>
        <position position="125"/>
    </location>
    <ligand>
        <name>Fe cation</name>
        <dbReference type="ChEBI" id="CHEBI:24875"/>
    </ligand>
</feature>
<dbReference type="InterPro" id="IPR036390">
    <property type="entry name" value="WH_DNA-bd_sf"/>
</dbReference>